<dbReference type="Gene3D" id="2.160.20.10">
    <property type="entry name" value="Single-stranded right-handed beta-helix, Pectin lyase-like"/>
    <property type="match status" value="1"/>
</dbReference>
<dbReference type="RefSeq" id="WP_081095852.1">
    <property type="nucleotide sequence ID" value="NZ_LCYA01000145.1"/>
</dbReference>
<evidence type="ECO:0000313" key="4">
    <source>
        <dbReference type="Proteomes" id="UP000239731"/>
    </source>
</evidence>
<organism evidence="1 3">
    <name type="scientific">Pseudomonas fluorescens</name>
    <dbReference type="NCBI Taxonomy" id="294"/>
    <lineage>
        <taxon>Bacteria</taxon>
        <taxon>Pseudomonadati</taxon>
        <taxon>Pseudomonadota</taxon>
        <taxon>Gammaproteobacteria</taxon>
        <taxon>Pseudomonadales</taxon>
        <taxon>Pseudomonadaceae</taxon>
        <taxon>Pseudomonas</taxon>
    </lineage>
</organism>
<dbReference type="Proteomes" id="UP000239731">
    <property type="component" value="Unassembled WGS sequence"/>
</dbReference>
<name>A0A109LCJ4_PSEFL</name>
<dbReference type="EMBL" id="PVUH01000002">
    <property type="protein sequence ID" value="PRW94882.1"/>
    <property type="molecule type" value="Genomic_DNA"/>
</dbReference>
<dbReference type="InterPro" id="IPR011050">
    <property type="entry name" value="Pectin_lyase_fold/virulence"/>
</dbReference>
<dbReference type="Proteomes" id="UP000061348">
    <property type="component" value="Unassembled WGS sequence"/>
</dbReference>
<evidence type="ECO:0000313" key="1">
    <source>
        <dbReference type="EMBL" id="KWV84960.1"/>
    </source>
</evidence>
<dbReference type="InterPro" id="IPR012334">
    <property type="entry name" value="Pectin_lyas_fold"/>
</dbReference>
<evidence type="ECO:0000313" key="2">
    <source>
        <dbReference type="EMBL" id="PRW94882.1"/>
    </source>
</evidence>
<accession>A0A109LCJ4</accession>
<evidence type="ECO:0008006" key="5">
    <source>
        <dbReference type="Google" id="ProtNLM"/>
    </source>
</evidence>
<dbReference type="PATRIC" id="fig|294.194.peg.5950"/>
<dbReference type="AlphaFoldDB" id="A0A109LCJ4"/>
<reference evidence="2 4" key="2">
    <citation type="submission" date="2018-03" db="EMBL/GenBank/DDBJ databases">
        <title>Blue discolouration in mozzarella cheese caused by Pseudomonas fluorescens.</title>
        <authorList>
            <person name="Chiesa F."/>
            <person name="Dalmasso A."/>
            <person name="Lomonaco S."/>
        </authorList>
    </citation>
    <scope>NUCLEOTIDE SEQUENCE [LARGE SCALE GENOMIC DNA]</scope>
    <source>
        <strain evidence="2 4">11293</strain>
    </source>
</reference>
<dbReference type="SUPFAM" id="SSF51126">
    <property type="entry name" value="Pectin lyase-like"/>
    <property type="match status" value="1"/>
</dbReference>
<sequence>MSMYYATPYVFTPSATLDNGPQLRSIIQAGYRWIQINRDVCPIKTTVPLNKADLTPIHGLVIEPAPGIDKVLIDSSGVGRNPEVPTDPSYAAFDYQGKVRPASFLTREAFLNQNEIFVDDPTKYVAGDWIVISDASTDFGTQPLPLDGPMEVRQVIRVFSESLVINNALKKGHPNGAIVATCVPIRNVIIRGLEFTGNSAVGVHVHYAQHCTFQDITSVDWRGRSLVLIDNGGSNNSVIDCYCSGTEPGAGPTQNAWGVVMEGQDSSRMVNSGGELCGNGSAMNYCIDSVAVDARARRNNVNVGVYTQSIRSGYIRPRTELPLILDTYESPENVDCFIFSKQDFS</sequence>
<dbReference type="EMBL" id="LCYA01000145">
    <property type="protein sequence ID" value="KWV84960.1"/>
    <property type="molecule type" value="Genomic_DNA"/>
</dbReference>
<reference evidence="1 3" key="1">
    <citation type="submission" date="2015-05" db="EMBL/GenBank/DDBJ databases">
        <title>A genomic and transcriptomic approach to investigate the blue pigment phenotype in Pseudomonas fluorescens.</title>
        <authorList>
            <person name="Andreani N.A."/>
            <person name="Cardazzo B."/>
        </authorList>
    </citation>
    <scope>NUCLEOTIDE SEQUENCE [LARGE SCALE GENOMIC DNA]</scope>
    <source>
        <strain evidence="1 3">Ps_22</strain>
    </source>
</reference>
<protein>
    <recommendedName>
        <fullName evidence="5">Right handed beta helix domain-containing protein</fullName>
    </recommendedName>
</protein>
<gene>
    <name evidence="2" type="ORF">C7A10_04440</name>
    <name evidence="1" type="ORF">PFLmoz3_05367</name>
</gene>
<comment type="caution">
    <text evidence="1">The sequence shown here is derived from an EMBL/GenBank/DDBJ whole genome shotgun (WGS) entry which is preliminary data.</text>
</comment>
<evidence type="ECO:0000313" key="3">
    <source>
        <dbReference type="Proteomes" id="UP000061348"/>
    </source>
</evidence>
<proteinExistence type="predicted"/>